<evidence type="ECO:0000313" key="2">
    <source>
        <dbReference type="EMBL" id="CAL4896812.1"/>
    </source>
</evidence>
<reference evidence="2 3" key="2">
    <citation type="submission" date="2024-10" db="EMBL/GenBank/DDBJ databases">
        <authorList>
            <person name="Ryan C."/>
        </authorList>
    </citation>
    <scope>NUCLEOTIDE SEQUENCE [LARGE SCALE GENOMIC DNA]</scope>
</reference>
<evidence type="ECO:0000256" key="1">
    <source>
        <dbReference type="SAM" id="SignalP"/>
    </source>
</evidence>
<feature type="chain" id="PRO_5044788345" evidence="1">
    <location>
        <begin position="30"/>
        <end position="74"/>
    </location>
</feature>
<organism evidence="2 3">
    <name type="scientific">Urochloa decumbens</name>
    <dbReference type="NCBI Taxonomy" id="240449"/>
    <lineage>
        <taxon>Eukaryota</taxon>
        <taxon>Viridiplantae</taxon>
        <taxon>Streptophyta</taxon>
        <taxon>Embryophyta</taxon>
        <taxon>Tracheophyta</taxon>
        <taxon>Spermatophyta</taxon>
        <taxon>Magnoliopsida</taxon>
        <taxon>Liliopsida</taxon>
        <taxon>Poales</taxon>
        <taxon>Poaceae</taxon>
        <taxon>PACMAD clade</taxon>
        <taxon>Panicoideae</taxon>
        <taxon>Panicodae</taxon>
        <taxon>Paniceae</taxon>
        <taxon>Melinidinae</taxon>
        <taxon>Urochloa</taxon>
    </lineage>
</organism>
<sequence length="74" mass="7573">MANKKMVVALAAALLLVAIALESAPAASAMDCKAGCAELKNSPLGAGDCEKKCAEIAAQSGGRDPWKDSKWDIP</sequence>
<keyword evidence="3" id="KW-1185">Reference proteome</keyword>
<accession>A0ABC8VUL0</accession>
<dbReference type="EMBL" id="OZ075120">
    <property type="protein sequence ID" value="CAL4896812.1"/>
    <property type="molecule type" value="Genomic_DNA"/>
</dbReference>
<name>A0ABC8VUL0_9POAL</name>
<gene>
    <name evidence="2" type="ORF">URODEC1_LOCUS6858</name>
</gene>
<dbReference type="Proteomes" id="UP001497457">
    <property type="component" value="Chromosome 10rd"/>
</dbReference>
<evidence type="ECO:0000313" key="3">
    <source>
        <dbReference type="Proteomes" id="UP001497457"/>
    </source>
</evidence>
<keyword evidence="1" id="KW-0732">Signal</keyword>
<reference evidence="3" key="1">
    <citation type="submission" date="2024-06" db="EMBL/GenBank/DDBJ databases">
        <authorList>
            <person name="Ryan C."/>
        </authorList>
    </citation>
    <scope>NUCLEOTIDE SEQUENCE [LARGE SCALE GENOMIC DNA]</scope>
</reference>
<feature type="signal peptide" evidence="1">
    <location>
        <begin position="1"/>
        <end position="29"/>
    </location>
</feature>
<proteinExistence type="predicted"/>
<protein>
    <submittedName>
        <fullName evidence="2">Uncharacterized protein</fullName>
    </submittedName>
</protein>
<dbReference type="AlphaFoldDB" id="A0ABC8VUL0"/>